<reference evidence="2" key="1">
    <citation type="submission" date="2016-11" db="UniProtKB">
        <authorList>
            <consortium name="WormBaseParasite"/>
        </authorList>
    </citation>
    <scope>IDENTIFICATION</scope>
</reference>
<evidence type="ECO:0000313" key="2">
    <source>
        <dbReference type="WBParaSite" id="maker-unitig_41173-snap-gene-0.1-mRNA-1"/>
    </source>
</evidence>
<dbReference type="AlphaFoldDB" id="A0A1I8FNB3"/>
<evidence type="ECO:0000313" key="1">
    <source>
        <dbReference type="Proteomes" id="UP000095280"/>
    </source>
</evidence>
<proteinExistence type="predicted"/>
<dbReference type="WBParaSite" id="maker-unitig_41173-snap-gene-0.1-mRNA-1">
    <property type="protein sequence ID" value="maker-unitig_41173-snap-gene-0.1-mRNA-1"/>
    <property type="gene ID" value="maker-unitig_41173-snap-gene-0.1"/>
</dbReference>
<dbReference type="Proteomes" id="UP000095280">
    <property type="component" value="Unplaced"/>
</dbReference>
<name>A0A1I8FNB3_9PLAT</name>
<keyword evidence="1" id="KW-1185">Reference proteome</keyword>
<accession>A0A1I8FNB3</accession>
<organism evidence="1 2">
    <name type="scientific">Macrostomum lignano</name>
    <dbReference type="NCBI Taxonomy" id="282301"/>
    <lineage>
        <taxon>Eukaryota</taxon>
        <taxon>Metazoa</taxon>
        <taxon>Spiralia</taxon>
        <taxon>Lophotrochozoa</taxon>
        <taxon>Platyhelminthes</taxon>
        <taxon>Rhabditophora</taxon>
        <taxon>Macrostomorpha</taxon>
        <taxon>Macrostomida</taxon>
        <taxon>Macrostomidae</taxon>
        <taxon>Macrostomum</taxon>
    </lineage>
</organism>
<protein>
    <submittedName>
        <fullName evidence="2">Uncharacterized protein</fullName>
    </submittedName>
</protein>
<sequence>MEGLWGRLDTWEGSNLIGCEAALQAFTISEQQQKKRQQKRKNKKQPQAGNVAKQFGCCCSTAVPSTPGVSMPACIGALSALHSGDAAGNDRQQQQFKDPIKLPTGSELSLAAASRATPVSQALARLRANQLSVAQLAARPSRPFAQFFPGLACLFNSTLPIGLPSLPCVLLLGNAVFNTGAEAQRRRWFDSGAWCSVREVWLNNVRARCAESGRLFHLQPAPPLRVGSNTVSACVAQRVVSAASRRQIPAIG</sequence>